<name>A0ABX6SRQ2_9ACTN</name>
<evidence type="ECO:0000313" key="8">
    <source>
        <dbReference type="EMBL" id="QNL93114.1"/>
    </source>
</evidence>
<dbReference type="SUPFAM" id="SSF54534">
    <property type="entry name" value="FKBP-like"/>
    <property type="match status" value="2"/>
</dbReference>
<sequence length="293" mass="30732">MTTASIVLTGCGGGNDLEGIEVSKSGTPKVKVEKDYTTDKTESKVVSKGGGEEISAGDTIKINYVAVNGRTGKEFDNSFKNETPMTLTLNEKTALPGFYKGLVGQDVGSRVLVSVPSEDGASLLQSVESLGLEKDDTMVFLFDLVAKIPPKAEGKAVKAPASVPKLTYGKDQQPVKFATTKKTATKLTKSASHVLIKGAGDPIEKGATLSVQYVGQKYPAGDVFDESWSTGPRQISIAEGSAVPCLTDLVPGHTVGSRIVVTCTTDDAYGKDAKKNGQPEGPLIFVLDLLDAS</sequence>
<gene>
    <name evidence="8" type="ORF">H9L21_08120</name>
</gene>
<keyword evidence="4 5" id="KW-0413">Isomerase</keyword>
<keyword evidence="9" id="KW-1185">Reference proteome</keyword>
<evidence type="ECO:0000256" key="3">
    <source>
        <dbReference type="ARBA" id="ARBA00023110"/>
    </source>
</evidence>
<feature type="domain" description="PPIase FKBP-type" evidence="7">
    <location>
        <begin position="57"/>
        <end position="148"/>
    </location>
</feature>
<proteinExistence type="inferred from homology"/>
<dbReference type="GO" id="GO:0016853">
    <property type="term" value="F:isomerase activity"/>
    <property type="evidence" value="ECO:0007669"/>
    <property type="project" value="UniProtKB-KW"/>
</dbReference>
<evidence type="ECO:0000256" key="5">
    <source>
        <dbReference type="PROSITE-ProRule" id="PRU00277"/>
    </source>
</evidence>
<dbReference type="EMBL" id="CP060587">
    <property type="protein sequence ID" value="QNL93114.1"/>
    <property type="molecule type" value="Genomic_DNA"/>
</dbReference>
<dbReference type="PANTHER" id="PTHR43811">
    <property type="entry name" value="FKBP-TYPE PEPTIDYL-PROLYL CIS-TRANS ISOMERASE FKPA"/>
    <property type="match status" value="1"/>
</dbReference>
<dbReference type="EC" id="5.2.1.8" evidence="6"/>
<evidence type="ECO:0000256" key="1">
    <source>
        <dbReference type="ARBA" id="ARBA00000971"/>
    </source>
</evidence>
<dbReference type="InterPro" id="IPR046357">
    <property type="entry name" value="PPIase_dom_sf"/>
</dbReference>
<reference evidence="8 9" key="1">
    <citation type="submission" date="2020-08" db="EMBL/GenBank/DDBJ databases">
        <title>Novel species in genus Aeromicrobium.</title>
        <authorList>
            <person name="Zhang G."/>
        </authorList>
    </citation>
    <scope>NUCLEOTIDE SEQUENCE [LARGE SCALE GENOMIC DNA]</scope>
    <source>
        <strain evidence="9">zg-629</strain>
    </source>
</reference>
<dbReference type="PROSITE" id="PS50059">
    <property type="entry name" value="FKBP_PPIASE"/>
    <property type="match status" value="2"/>
</dbReference>
<organism evidence="8 9">
    <name type="scientific">Aeromicrobium senzhongii</name>
    <dbReference type="NCBI Taxonomy" id="2663859"/>
    <lineage>
        <taxon>Bacteria</taxon>
        <taxon>Bacillati</taxon>
        <taxon>Actinomycetota</taxon>
        <taxon>Actinomycetes</taxon>
        <taxon>Propionibacteriales</taxon>
        <taxon>Nocardioidaceae</taxon>
        <taxon>Aeromicrobium</taxon>
    </lineage>
</organism>
<comment type="similarity">
    <text evidence="2 6">Belongs to the FKBP-type PPIase family.</text>
</comment>
<comment type="catalytic activity">
    <reaction evidence="1 5 6">
        <text>[protein]-peptidylproline (omega=180) = [protein]-peptidylproline (omega=0)</text>
        <dbReference type="Rhea" id="RHEA:16237"/>
        <dbReference type="Rhea" id="RHEA-COMP:10747"/>
        <dbReference type="Rhea" id="RHEA-COMP:10748"/>
        <dbReference type="ChEBI" id="CHEBI:83833"/>
        <dbReference type="ChEBI" id="CHEBI:83834"/>
        <dbReference type="EC" id="5.2.1.8"/>
    </reaction>
</comment>
<protein>
    <recommendedName>
        <fullName evidence="6">Peptidyl-prolyl cis-trans isomerase</fullName>
        <ecNumber evidence="6">5.2.1.8</ecNumber>
    </recommendedName>
</protein>
<dbReference type="RefSeq" id="WP_154594946.1">
    <property type="nucleotide sequence ID" value="NZ_CP060587.1"/>
</dbReference>
<dbReference type="Gene3D" id="3.10.50.40">
    <property type="match status" value="2"/>
</dbReference>
<dbReference type="Pfam" id="PF00254">
    <property type="entry name" value="FKBP_C"/>
    <property type="match status" value="2"/>
</dbReference>
<evidence type="ECO:0000256" key="4">
    <source>
        <dbReference type="ARBA" id="ARBA00023235"/>
    </source>
</evidence>
<dbReference type="PANTHER" id="PTHR43811:SF19">
    <property type="entry name" value="39 KDA FK506-BINDING NUCLEAR PROTEIN"/>
    <property type="match status" value="1"/>
</dbReference>
<accession>A0ABX6SRQ2</accession>
<keyword evidence="3 5" id="KW-0697">Rotamase</keyword>
<dbReference type="Proteomes" id="UP000515871">
    <property type="component" value="Chromosome"/>
</dbReference>
<feature type="domain" description="PPIase FKBP-type" evidence="7">
    <location>
        <begin position="206"/>
        <end position="293"/>
    </location>
</feature>
<evidence type="ECO:0000256" key="2">
    <source>
        <dbReference type="ARBA" id="ARBA00006577"/>
    </source>
</evidence>
<evidence type="ECO:0000259" key="7">
    <source>
        <dbReference type="PROSITE" id="PS50059"/>
    </source>
</evidence>
<evidence type="ECO:0000256" key="6">
    <source>
        <dbReference type="RuleBase" id="RU003915"/>
    </source>
</evidence>
<dbReference type="InterPro" id="IPR001179">
    <property type="entry name" value="PPIase_FKBP_dom"/>
</dbReference>
<evidence type="ECO:0000313" key="9">
    <source>
        <dbReference type="Proteomes" id="UP000515871"/>
    </source>
</evidence>